<feature type="region of interest" description="Disordered" evidence="1">
    <location>
        <begin position="184"/>
        <end position="207"/>
    </location>
</feature>
<dbReference type="EMBL" id="HBKO01031704">
    <property type="protein sequence ID" value="CAE2249142.1"/>
    <property type="molecule type" value="Transcribed_RNA"/>
</dbReference>
<dbReference type="AlphaFoldDB" id="A0A7S4J3E0"/>
<name>A0A7S4J3E0_9EUKA</name>
<evidence type="ECO:0000313" key="2">
    <source>
        <dbReference type="EMBL" id="CAE2249142.1"/>
    </source>
</evidence>
<accession>A0A7S4J3E0</accession>
<organism evidence="2">
    <name type="scientific">Prymnesium polylepis</name>
    <dbReference type="NCBI Taxonomy" id="72548"/>
    <lineage>
        <taxon>Eukaryota</taxon>
        <taxon>Haptista</taxon>
        <taxon>Haptophyta</taxon>
        <taxon>Prymnesiophyceae</taxon>
        <taxon>Prymnesiales</taxon>
        <taxon>Prymnesiaceae</taxon>
        <taxon>Prymnesium</taxon>
    </lineage>
</organism>
<sequence>MKRPPRVRSRARSTIVSLTTGLFPPTQQIIGCCVIPVMQHWFVLLRYHSRAAYTLIELSLEVAFQIEVLSYVAYFTTPWGLAFDRLGRGCALTMLLSHWLWFGSACLRKLQPLIDALYGTAVGQALESGLEGVEGLVNLGIDTVEMGVQQSQTTSSKVLEVVKQPARMLKRASTLSAWRASVQQAESRRTDHVPDKARQSKAAGKRK</sequence>
<evidence type="ECO:0000256" key="1">
    <source>
        <dbReference type="SAM" id="MobiDB-lite"/>
    </source>
</evidence>
<feature type="compositionally biased region" description="Basic and acidic residues" evidence="1">
    <location>
        <begin position="186"/>
        <end position="198"/>
    </location>
</feature>
<protein>
    <submittedName>
        <fullName evidence="2">Uncharacterized protein</fullName>
    </submittedName>
</protein>
<gene>
    <name evidence="2" type="ORF">CPOL0286_LOCUS14440</name>
</gene>
<proteinExistence type="predicted"/>
<reference evidence="2" key="1">
    <citation type="submission" date="2021-01" db="EMBL/GenBank/DDBJ databases">
        <authorList>
            <person name="Corre E."/>
            <person name="Pelletier E."/>
            <person name="Niang G."/>
            <person name="Scheremetjew M."/>
            <person name="Finn R."/>
            <person name="Kale V."/>
            <person name="Holt S."/>
            <person name="Cochrane G."/>
            <person name="Meng A."/>
            <person name="Brown T."/>
            <person name="Cohen L."/>
        </authorList>
    </citation>
    <scope>NUCLEOTIDE SEQUENCE</scope>
    <source>
        <strain evidence="2">UIO037</strain>
    </source>
</reference>